<dbReference type="GO" id="GO:0032790">
    <property type="term" value="P:ribosome disassembly"/>
    <property type="evidence" value="ECO:0007669"/>
    <property type="project" value="TreeGrafter"/>
</dbReference>
<dbReference type="InterPro" id="IPR019815">
    <property type="entry name" value="Translation_initiation_fac_3_C"/>
</dbReference>
<reference evidence="8" key="1">
    <citation type="journal article" date="2020" name="ISME J.">
        <title>Gammaproteobacteria mediating utilization of methyl-, sulfur- and petroleum organic compounds in deep ocean hydrothermal plumes.</title>
        <authorList>
            <person name="Zhou Z."/>
            <person name="Liu Y."/>
            <person name="Pan J."/>
            <person name="Cron B.R."/>
            <person name="Toner B.M."/>
            <person name="Anantharaman K."/>
            <person name="Breier J.A."/>
            <person name="Dick G.J."/>
            <person name="Li M."/>
        </authorList>
    </citation>
    <scope>NUCLEOTIDE SEQUENCE</scope>
    <source>
        <strain evidence="8">SZUA-1501</strain>
    </source>
</reference>
<dbReference type="NCBIfam" id="TIGR00168">
    <property type="entry name" value="infC"/>
    <property type="match status" value="1"/>
</dbReference>
<dbReference type="InterPro" id="IPR036788">
    <property type="entry name" value="T_IF-3_C_sf"/>
</dbReference>
<evidence type="ECO:0000256" key="2">
    <source>
        <dbReference type="ARBA" id="ARBA00022540"/>
    </source>
</evidence>
<dbReference type="FunFam" id="3.30.110.10:FF:000001">
    <property type="entry name" value="Translation initiation factor IF-3"/>
    <property type="match status" value="1"/>
</dbReference>
<dbReference type="FunFam" id="3.10.20.80:FF:000001">
    <property type="entry name" value="Translation initiation factor IF-3"/>
    <property type="match status" value="1"/>
</dbReference>
<dbReference type="InterPro" id="IPR019814">
    <property type="entry name" value="Translation_initiation_fac_3_N"/>
</dbReference>
<evidence type="ECO:0000313" key="8">
    <source>
        <dbReference type="EMBL" id="HIP98568.1"/>
    </source>
</evidence>
<sequence>MSNLEKRFRVNRQIRAKEIRVIDENGQNLGIMSIKEALALAEEKGLDLIEIAPTAKPPVCKIADYGKFKYEMKKKAKEAKKKQKTIEVKELKMRVGIEEHDYQVKLKQLKEFLEEGNKVKLRIIFRGRENLRPELGEKLVLRFLEDVGDLGELEKKPSKEGRFMIAVFAPKKKK</sequence>
<dbReference type="Gene3D" id="3.30.110.10">
    <property type="entry name" value="Translation initiation factor 3 (IF-3), C-terminal domain"/>
    <property type="match status" value="1"/>
</dbReference>
<keyword evidence="3 4" id="KW-0648">Protein biosynthesis</keyword>
<dbReference type="AlphaFoldDB" id="A0A9D0YPK0"/>
<dbReference type="PANTHER" id="PTHR10938">
    <property type="entry name" value="TRANSLATION INITIATION FACTOR IF-3"/>
    <property type="match status" value="1"/>
</dbReference>
<dbReference type="InterPro" id="IPR001288">
    <property type="entry name" value="Translation_initiation_fac_3"/>
</dbReference>
<dbReference type="Gene3D" id="3.10.20.80">
    <property type="entry name" value="Translation initiation factor 3 (IF-3), N-terminal domain"/>
    <property type="match status" value="1"/>
</dbReference>
<protein>
    <recommendedName>
        <fullName evidence="4 5">Translation initiation factor IF-3</fullName>
    </recommendedName>
</protein>
<dbReference type="PANTHER" id="PTHR10938:SF0">
    <property type="entry name" value="TRANSLATION INITIATION FACTOR IF-3, MITOCHONDRIAL"/>
    <property type="match status" value="1"/>
</dbReference>
<dbReference type="GO" id="GO:0005829">
    <property type="term" value="C:cytosol"/>
    <property type="evidence" value="ECO:0007669"/>
    <property type="project" value="TreeGrafter"/>
</dbReference>
<comment type="function">
    <text evidence="4">IF-3 binds to the 30S ribosomal subunit and shifts the equilibrium between 70S ribosomes and their 50S and 30S subunits in favor of the free subunits, thus enhancing the availability of 30S subunits on which protein synthesis initiation begins.</text>
</comment>
<proteinExistence type="inferred from homology"/>
<evidence type="ECO:0000256" key="5">
    <source>
        <dbReference type="NCBIfam" id="TIGR00168"/>
    </source>
</evidence>
<evidence type="ECO:0000256" key="1">
    <source>
        <dbReference type="ARBA" id="ARBA00005439"/>
    </source>
</evidence>
<organism evidence="8 9">
    <name type="scientific">Aquifex aeolicus</name>
    <dbReference type="NCBI Taxonomy" id="63363"/>
    <lineage>
        <taxon>Bacteria</taxon>
        <taxon>Pseudomonadati</taxon>
        <taxon>Aquificota</taxon>
        <taxon>Aquificia</taxon>
        <taxon>Aquificales</taxon>
        <taxon>Aquificaceae</taxon>
        <taxon>Aquifex</taxon>
    </lineage>
</organism>
<evidence type="ECO:0000259" key="6">
    <source>
        <dbReference type="Pfam" id="PF00707"/>
    </source>
</evidence>
<dbReference type="SUPFAM" id="SSF55200">
    <property type="entry name" value="Translation initiation factor IF3, C-terminal domain"/>
    <property type="match status" value="1"/>
</dbReference>
<dbReference type="SUPFAM" id="SSF54364">
    <property type="entry name" value="Translation initiation factor IF3, N-terminal domain"/>
    <property type="match status" value="1"/>
</dbReference>
<evidence type="ECO:0000256" key="4">
    <source>
        <dbReference type="HAMAP-Rule" id="MF_00080"/>
    </source>
</evidence>
<comment type="caution">
    <text evidence="8">The sequence shown here is derived from an EMBL/GenBank/DDBJ whole genome shotgun (WGS) entry which is preliminary data.</text>
</comment>
<dbReference type="GO" id="GO:0043022">
    <property type="term" value="F:ribosome binding"/>
    <property type="evidence" value="ECO:0007669"/>
    <property type="project" value="UniProtKB-ARBA"/>
</dbReference>
<name>A0A9D0YPK0_AQUAO</name>
<dbReference type="EMBL" id="DQVE01000047">
    <property type="protein sequence ID" value="HIP98568.1"/>
    <property type="molecule type" value="Genomic_DNA"/>
</dbReference>
<dbReference type="HAMAP" id="MF_00080">
    <property type="entry name" value="IF_3"/>
    <property type="match status" value="1"/>
</dbReference>
<dbReference type="GO" id="GO:0003743">
    <property type="term" value="F:translation initiation factor activity"/>
    <property type="evidence" value="ECO:0007669"/>
    <property type="project" value="UniProtKB-UniRule"/>
</dbReference>
<dbReference type="Pfam" id="PF05198">
    <property type="entry name" value="IF3_N"/>
    <property type="match status" value="1"/>
</dbReference>
<feature type="domain" description="Translation initiation factor 3 C-terminal" evidence="6">
    <location>
        <begin position="86"/>
        <end position="171"/>
    </location>
</feature>
<comment type="subcellular location">
    <subcellularLocation>
        <location evidence="4">Cytoplasm</location>
    </subcellularLocation>
</comment>
<keyword evidence="4" id="KW-0963">Cytoplasm</keyword>
<dbReference type="InterPro" id="IPR036787">
    <property type="entry name" value="T_IF-3_N_sf"/>
</dbReference>
<comment type="similarity">
    <text evidence="1 4">Belongs to the IF-3 family.</text>
</comment>
<dbReference type="Pfam" id="PF00707">
    <property type="entry name" value="IF3_C"/>
    <property type="match status" value="1"/>
</dbReference>
<feature type="domain" description="Translation initiation factor 3 N-terminal" evidence="7">
    <location>
        <begin position="10"/>
        <end position="79"/>
    </location>
</feature>
<evidence type="ECO:0000259" key="7">
    <source>
        <dbReference type="Pfam" id="PF05198"/>
    </source>
</evidence>
<comment type="subunit">
    <text evidence="4">Monomer.</text>
</comment>
<accession>A0A9D0YPK0</accession>
<dbReference type="Proteomes" id="UP000606463">
    <property type="component" value="Unassembled WGS sequence"/>
</dbReference>
<evidence type="ECO:0000313" key="9">
    <source>
        <dbReference type="Proteomes" id="UP000606463"/>
    </source>
</evidence>
<evidence type="ECO:0000256" key="3">
    <source>
        <dbReference type="ARBA" id="ARBA00022917"/>
    </source>
</evidence>
<dbReference type="GO" id="GO:0016020">
    <property type="term" value="C:membrane"/>
    <property type="evidence" value="ECO:0007669"/>
    <property type="project" value="TreeGrafter"/>
</dbReference>
<gene>
    <name evidence="4" type="primary">infC</name>
    <name evidence="8" type="ORF">EYH37_04300</name>
</gene>
<keyword evidence="2 4" id="KW-0396">Initiation factor</keyword>